<feature type="compositionally biased region" description="Gly residues" evidence="5">
    <location>
        <begin position="684"/>
        <end position="695"/>
    </location>
</feature>
<feature type="compositionally biased region" description="Low complexity" evidence="5">
    <location>
        <begin position="85"/>
        <end position="102"/>
    </location>
</feature>
<comment type="subcellular location">
    <subcellularLocation>
        <location evidence="1">Nucleus</location>
    </subcellularLocation>
</comment>
<feature type="region of interest" description="Disordered" evidence="5">
    <location>
        <begin position="659"/>
        <end position="695"/>
    </location>
</feature>
<dbReference type="Gene3D" id="2.60.40.3960">
    <property type="entry name" value="Velvet domain"/>
    <property type="match status" value="1"/>
</dbReference>
<dbReference type="EMBL" id="QEAQ01000008">
    <property type="protein sequence ID" value="TPX61300.1"/>
    <property type="molecule type" value="Genomic_DNA"/>
</dbReference>
<evidence type="ECO:0000259" key="6">
    <source>
        <dbReference type="PROSITE" id="PS51821"/>
    </source>
</evidence>
<dbReference type="Proteomes" id="UP000318582">
    <property type="component" value="Unassembled WGS sequence"/>
</dbReference>
<organism evidence="7 8">
    <name type="scientific">Powellomyces hirtus</name>
    <dbReference type="NCBI Taxonomy" id="109895"/>
    <lineage>
        <taxon>Eukaryota</taxon>
        <taxon>Fungi</taxon>
        <taxon>Fungi incertae sedis</taxon>
        <taxon>Chytridiomycota</taxon>
        <taxon>Chytridiomycota incertae sedis</taxon>
        <taxon>Chytridiomycetes</taxon>
        <taxon>Spizellomycetales</taxon>
        <taxon>Powellomycetaceae</taxon>
        <taxon>Powellomyces</taxon>
    </lineage>
</organism>
<dbReference type="PROSITE" id="PS51821">
    <property type="entry name" value="VELVET"/>
    <property type="match status" value="1"/>
</dbReference>
<dbReference type="InterPro" id="IPR037525">
    <property type="entry name" value="Velvet_dom"/>
</dbReference>
<feature type="compositionally biased region" description="Low complexity" evidence="5">
    <location>
        <begin position="496"/>
        <end position="513"/>
    </location>
</feature>
<keyword evidence="8" id="KW-1185">Reference proteome</keyword>
<feature type="region of interest" description="Disordered" evidence="5">
    <location>
        <begin position="81"/>
        <end position="102"/>
    </location>
</feature>
<accession>A0A507EDU0</accession>
<feature type="compositionally biased region" description="Pro residues" evidence="5">
    <location>
        <begin position="443"/>
        <end position="452"/>
    </location>
</feature>
<dbReference type="GO" id="GO:0005634">
    <property type="term" value="C:nucleus"/>
    <property type="evidence" value="ECO:0007669"/>
    <property type="project" value="UniProtKB-SubCell"/>
</dbReference>
<feature type="compositionally biased region" description="Low complexity" evidence="5">
    <location>
        <begin position="328"/>
        <end position="353"/>
    </location>
</feature>
<feature type="region of interest" description="Disordered" evidence="5">
    <location>
        <begin position="494"/>
        <end position="513"/>
    </location>
</feature>
<dbReference type="Pfam" id="PF11754">
    <property type="entry name" value="Velvet"/>
    <property type="match status" value="1"/>
</dbReference>
<dbReference type="InterPro" id="IPR038491">
    <property type="entry name" value="Velvet_dom_sf"/>
</dbReference>
<keyword evidence="3" id="KW-0804">Transcription</keyword>
<feature type="compositionally biased region" description="Low complexity" evidence="5">
    <location>
        <begin position="470"/>
        <end position="483"/>
    </location>
</feature>
<feature type="region of interest" description="Disordered" evidence="5">
    <location>
        <begin position="326"/>
        <end position="353"/>
    </location>
</feature>
<keyword evidence="2" id="KW-0805">Transcription regulation</keyword>
<dbReference type="STRING" id="109895.A0A507EDU0"/>
<proteinExistence type="predicted"/>
<dbReference type="PANTHER" id="PTHR33572:SF3">
    <property type="entry name" value="VELVET COMPLEX SUBUNIT B"/>
    <property type="match status" value="1"/>
</dbReference>
<dbReference type="PANTHER" id="PTHR33572">
    <property type="entry name" value="SPORE DEVELOPMENT REGULATOR VOSA"/>
    <property type="match status" value="1"/>
</dbReference>
<dbReference type="InterPro" id="IPR021740">
    <property type="entry name" value="Velvet"/>
</dbReference>
<reference evidence="7 8" key="1">
    <citation type="journal article" date="2019" name="Sci. Rep.">
        <title>Comparative genomics of chytrid fungi reveal insights into the obligate biotrophic and pathogenic lifestyle of Synchytrium endobioticum.</title>
        <authorList>
            <person name="van de Vossenberg B.T.L.H."/>
            <person name="Warris S."/>
            <person name="Nguyen H.D.T."/>
            <person name="van Gent-Pelzer M.P.E."/>
            <person name="Joly D.L."/>
            <person name="van de Geest H.C."/>
            <person name="Bonants P.J.M."/>
            <person name="Smith D.S."/>
            <person name="Levesque C.A."/>
            <person name="van der Lee T.A.J."/>
        </authorList>
    </citation>
    <scope>NUCLEOTIDE SEQUENCE [LARGE SCALE GENOMIC DNA]</scope>
    <source>
        <strain evidence="7 8">CBS 809.83</strain>
    </source>
</reference>
<evidence type="ECO:0000256" key="2">
    <source>
        <dbReference type="ARBA" id="ARBA00023015"/>
    </source>
</evidence>
<feature type="compositionally biased region" description="Polar residues" evidence="5">
    <location>
        <begin position="167"/>
        <end position="191"/>
    </location>
</feature>
<keyword evidence="4" id="KW-0539">Nucleus</keyword>
<feature type="region of interest" description="Disordered" evidence="5">
    <location>
        <begin position="433"/>
        <end position="486"/>
    </location>
</feature>
<name>A0A507EDU0_9FUNG</name>
<evidence type="ECO:0000256" key="5">
    <source>
        <dbReference type="SAM" id="MobiDB-lite"/>
    </source>
</evidence>
<evidence type="ECO:0000256" key="1">
    <source>
        <dbReference type="ARBA" id="ARBA00004123"/>
    </source>
</evidence>
<evidence type="ECO:0000313" key="8">
    <source>
        <dbReference type="Proteomes" id="UP000318582"/>
    </source>
</evidence>
<evidence type="ECO:0000256" key="3">
    <source>
        <dbReference type="ARBA" id="ARBA00023163"/>
    </source>
</evidence>
<dbReference type="AlphaFoldDB" id="A0A507EDU0"/>
<protein>
    <recommendedName>
        <fullName evidence="6">Velvet domain-containing protein</fullName>
    </recommendedName>
</protein>
<gene>
    <name evidence="7" type="ORF">PhCBS80983_g01196</name>
</gene>
<feature type="compositionally biased region" description="Basic and acidic residues" evidence="5">
    <location>
        <begin position="660"/>
        <end position="671"/>
    </location>
</feature>
<feature type="region of interest" description="Disordered" evidence="5">
    <location>
        <begin position="158"/>
        <end position="256"/>
    </location>
</feature>
<sequence>MAFDSNQGGAYSTPDCAIRDDLLASTAAFDGSASAIYGAEWANMALPDTPLAPSPEPDQYERYSAQLREQQRRQYHQLLVREEQQQQQQADQQQQQEQQAELESQREFLWDVGSFDRLDKSERSCLEQAGNEFQFQVDLQQRLASRLELQELEDDFVQQQNQQPLQSTPMTYETPSTQQQQVCDGTFSQNVQDQPHSMRQQHQQQNHQQQQQQQQQRHSPQVQQQQPQHKKQRHDDHQDRHHHHEQAQQQQPLSDGQRYDMQWNAASTKDMQRFADLCHQQSMSNLRLQQQHFEQTQELNLQHQHEQQEYIKRIGTPHHEVPMMMSTPVDGDVADDSSSSGSSDDGMGPESPSPVIAHYELVVRQQPVRARMSGYNNKDRRPIDPTPIVQLTARSAEGKQLDISYLKSPFMVLYASLWSEDKTTEFTFGFEDSQIAPNSNANTPPPPQPPPSQVSATIRVGDVTHFPMASSPSSQSHSSSSISNETPTILERIQQSSLSSSSSSNGEAPRVNAAAARAPKPLAPPLPVLLGSLVSSCYILRDENGMKGLFFVFPDIGVRTSGKYRLKFNLFVVEAVDHGFRLTQAAEAAQAAASQSSAGLDDNSLKKTKVKTSFPSSSKSPRASVFSNVFKVYSPKSFPGMAASTALSKLFAKQGVRIHLRADAHTQRGDPNRNPQHRHSKSGGSSGAGGGSSGT</sequence>
<evidence type="ECO:0000313" key="7">
    <source>
        <dbReference type="EMBL" id="TPX61300.1"/>
    </source>
</evidence>
<comment type="caution">
    <text evidence="7">The sequence shown here is derived from an EMBL/GenBank/DDBJ whole genome shotgun (WGS) entry which is preliminary data.</text>
</comment>
<evidence type="ECO:0000256" key="4">
    <source>
        <dbReference type="ARBA" id="ARBA00023242"/>
    </source>
</evidence>
<feature type="domain" description="Velvet" evidence="6">
    <location>
        <begin position="351"/>
        <end position="661"/>
    </location>
</feature>
<feature type="compositionally biased region" description="Low complexity" evidence="5">
    <location>
        <begin position="192"/>
        <end position="227"/>
    </location>
</feature>